<evidence type="ECO:0000313" key="1">
    <source>
        <dbReference type="EMBL" id="APU92931.1"/>
    </source>
</evidence>
<dbReference type="EMBL" id="KY417925">
    <property type="protein sequence ID" value="APU92931.1"/>
    <property type="molecule type" value="Genomic_DNA"/>
</dbReference>
<dbReference type="Proteomes" id="UP000221249">
    <property type="component" value="Segment"/>
</dbReference>
<proteinExistence type="predicted"/>
<evidence type="ECO:0000313" key="2">
    <source>
        <dbReference type="Proteomes" id="UP000221249"/>
    </source>
</evidence>
<sequence>MSQPVLDLRARAFYYVRGEITLIGTWLRIEGQFRPCMVLIRTGEETNPHTVPCLIPLERAWIWNETFGDPRQAAHTVAGFLDALRLTPGKVNAIRLLSLIHEHLGDLVNIPPLPPLEQRVVAEIIVTNNTTGQTREVEVKDYV</sequence>
<protein>
    <submittedName>
        <fullName evidence="1">Uncharacterized protein</fullName>
    </submittedName>
</protein>
<organism evidence="1 2">
    <name type="scientific">Ochrobactrum phage POI1126</name>
    <dbReference type="NCBI Taxonomy" id="1932118"/>
    <lineage>
        <taxon>Viruses</taxon>
        <taxon>Duplodnaviria</taxon>
        <taxon>Heunggongvirae</taxon>
        <taxon>Uroviricota</taxon>
        <taxon>Caudoviricetes</taxon>
        <taxon>Namazuvirus</taxon>
        <taxon>Namazuvirus POI1126</taxon>
    </lineage>
</organism>
<keyword evidence="2" id="KW-1185">Reference proteome</keyword>
<name>A0A240F4Q8_9CAUD</name>
<reference evidence="1 2" key="1">
    <citation type="journal article" date="2017" name="Front. Microbiol.">
        <title>Prevalence, Host Range, and Comparative Genomic Analysis of Temperate Ochrobactrum Phages.</title>
        <authorList>
            <person name="Jackel C."/>
            <person name="Hertwig S."/>
            <person name="Scholz H.C."/>
            <person name="Nockler K."/>
            <person name="Reetz J."/>
            <person name="Hammerl J.A."/>
        </authorList>
    </citation>
    <scope>NUCLEOTIDE SEQUENCE [LARGE SCALE GENOMIC DNA]</scope>
</reference>
<gene>
    <name evidence="1" type="ORF">POI1126_03</name>
</gene>
<accession>A0A240F4Q8</accession>